<protein>
    <recommendedName>
        <fullName evidence="3">Protein kinase domain-containing protein</fullName>
    </recommendedName>
</protein>
<dbReference type="Proteomes" id="UP000077266">
    <property type="component" value="Unassembled WGS sequence"/>
</dbReference>
<sequence length="193" mass="22048">MRPEGNLRTLNFADEMLRREEAVYTRLQAYQGTLLPHSYGFHEFQLSDSGGPAQPRLLGLIMERVPGYRLGSDLGREISLEWSDRERKSLLIRLRHIVRLLNAFSITQRDWHTDQIMGIPRGPGHEGGTAGPANRGESTDLVIFDFAFAMQPSGNRDLLDTVNDVGELYLQFSVLGTNLMEEIRWLDRAEYEQ</sequence>
<dbReference type="InParanoid" id="A0A165PTL0"/>
<dbReference type="EMBL" id="KV425887">
    <property type="protein sequence ID" value="KZW02651.1"/>
    <property type="molecule type" value="Genomic_DNA"/>
</dbReference>
<evidence type="ECO:0008006" key="3">
    <source>
        <dbReference type="Google" id="ProtNLM"/>
    </source>
</evidence>
<organism evidence="1 2">
    <name type="scientific">Exidia glandulosa HHB12029</name>
    <dbReference type="NCBI Taxonomy" id="1314781"/>
    <lineage>
        <taxon>Eukaryota</taxon>
        <taxon>Fungi</taxon>
        <taxon>Dikarya</taxon>
        <taxon>Basidiomycota</taxon>
        <taxon>Agaricomycotina</taxon>
        <taxon>Agaricomycetes</taxon>
        <taxon>Auriculariales</taxon>
        <taxon>Exidiaceae</taxon>
        <taxon>Exidia</taxon>
    </lineage>
</organism>
<proteinExistence type="predicted"/>
<dbReference type="OrthoDB" id="3261465at2759"/>
<reference evidence="1 2" key="1">
    <citation type="journal article" date="2016" name="Mol. Biol. Evol.">
        <title>Comparative Genomics of Early-Diverging Mushroom-Forming Fungi Provides Insights into the Origins of Lignocellulose Decay Capabilities.</title>
        <authorList>
            <person name="Nagy L.G."/>
            <person name="Riley R."/>
            <person name="Tritt A."/>
            <person name="Adam C."/>
            <person name="Daum C."/>
            <person name="Floudas D."/>
            <person name="Sun H."/>
            <person name="Yadav J.S."/>
            <person name="Pangilinan J."/>
            <person name="Larsson K.H."/>
            <person name="Matsuura K."/>
            <person name="Barry K."/>
            <person name="Labutti K."/>
            <person name="Kuo R."/>
            <person name="Ohm R.A."/>
            <person name="Bhattacharya S.S."/>
            <person name="Shirouzu T."/>
            <person name="Yoshinaga Y."/>
            <person name="Martin F.M."/>
            <person name="Grigoriev I.V."/>
            <person name="Hibbett D.S."/>
        </authorList>
    </citation>
    <scope>NUCLEOTIDE SEQUENCE [LARGE SCALE GENOMIC DNA]</scope>
    <source>
        <strain evidence="1 2">HHB12029</strain>
    </source>
</reference>
<keyword evidence="2" id="KW-1185">Reference proteome</keyword>
<accession>A0A165PTL0</accession>
<name>A0A165PTL0_EXIGL</name>
<evidence type="ECO:0000313" key="2">
    <source>
        <dbReference type="Proteomes" id="UP000077266"/>
    </source>
</evidence>
<gene>
    <name evidence="1" type="ORF">EXIGLDRAFT_829174</name>
</gene>
<dbReference type="AlphaFoldDB" id="A0A165PTL0"/>
<evidence type="ECO:0000313" key="1">
    <source>
        <dbReference type="EMBL" id="KZW02651.1"/>
    </source>
</evidence>